<evidence type="ECO:0000256" key="1">
    <source>
        <dbReference type="SAM" id="MobiDB-lite"/>
    </source>
</evidence>
<dbReference type="EMBL" id="JAJFAZ020000005">
    <property type="protein sequence ID" value="KAI5329406.1"/>
    <property type="molecule type" value="Genomic_DNA"/>
</dbReference>
<keyword evidence="3" id="KW-1185">Reference proteome</keyword>
<feature type="compositionally biased region" description="Polar residues" evidence="1">
    <location>
        <begin position="106"/>
        <end position="125"/>
    </location>
</feature>
<feature type="region of interest" description="Disordered" evidence="1">
    <location>
        <begin position="87"/>
        <end position="131"/>
    </location>
</feature>
<organism evidence="2 3">
    <name type="scientific">Prunus dulcis</name>
    <name type="common">Almond</name>
    <name type="synonym">Amygdalus dulcis</name>
    <dbReference type="NCBI Taxonomy" id="3755"/>
    <lineage>
        <taxon>Eukaryota</taxon>
        <taxon>Viridiplantae</taxon>
        <taxon>Streptophyta</taxon>
        <taxon>Embryophyta</taxon>
        <taxon>Tracheophyta</taxon>
        <taxon>Spermatophyta</taxon>
        <taxon>Magnoliopsida</taxon>
        <taxon>eudicotyledons</taxon>
        <taxon>Gunneridae</taxon>
        <taxon>Pentapetalae</taxon>
        <taxon>rosids</taxon>
        <taxon>fabids</taxon>
        <taxon>Rosales</taxon>
        <taxon>Rosaceae</taxon>
        <taxon>Amygdaloideae</taxon>
        <taxon>Amygdaleae</taxon>
        <taxon>Prunus</taxon>
    </lineage>
</organism>
<dbReference type="AlphaFoldDB" id="A0AAD4Z1J8"/>
<evidence type="ECO:0000313" key="3">
    <source>
        <dbReference type="Proteomes" id="UP001054821"/>
    </source>
</evidence>
<protein>
    <submittedName>
        <fullName evidence="2">Uncharacterized protein</fullName>
    </submittedName>
</protein>
<comment type="caution">
    <text evidence="2">The sequence shown here is derived from an EMBL/GenBank/DDBJ whole genome shotgun (WGS) entry which is preliminary data.</text>
</comment>
<sequence length="131" mass="14442">MAVKFRTKTSSFRGFPEGSRRWLGSSWTEADGEAWPVVLAHVLRLGVVGDGAVGVQSDNASPEKLKITAPNSYPRYNTTFGATFVLEPTPKTGRKRPITEAETRPNFKSKTGQSTIKIDANLSNHQLEHEK</sequence>
<proteinExistence type="predicted"/>
<name>A0AAD4Z1J8_PRUDU</name>
<evidence type="ECO:0000313" key="2">
    <source>
        <dbReference type="EMBL" id="KAI5329406.1"/>
    </source>
</evidence>
<dbReference type="Proteomes" id="UP001054821">
    <property type="component" value="Chromosome 5"/>
</dbReference>
<accession>A0AAD4Z1J8</accession>
<gene>
    <name evidence="2" type="ORF">L3X38_028803</name>
</gene>
<reference evidence="2 3" key="1">
    <citation type="journal article" date="2022" name="G3 (Bethesda)">
        <title>Whole-genome sequence and methylome profiling of the almond [Prunus dulcis (Mill.) D.A. Webb] cultivar 'Nonpareil'.</title>
        <authorList>
            <person name="D'Amico-Willman K.M."/>
            <person name="Ouma W.Z."/>
            <person name="Meulia T."/>
            <person name="Sideli G.M."/>
            <person name="Gradziel T.M."/>
            <person name="Fresnedo-Ramirez J."/>
        </authorList>
    </citation>
    <scope>NUCLEOTIDE SEQUENCE [LARGE SCALE GENOMIC DNA]</scope>
    <source>
        <strain evidence="2">Clone GOH B32 T37-40</strain>
    </source>
</reference>